<comment type="caution">
    <text evidence="1">The sequence shown here is derived from an EMBL/GenBank/DDBJ whole genome shotgun (WGS) entry which is preliminary data.</text>
</comment>
<name>A0A8S1QM50_PARPR</name>
<dbReference type="EMBL" id="CAJJDM010000183">
    <property type="protein sequence ID" value="CAD8116516.1"/>
    <property type="molecule type" value="Genomic_DNA"/>
</dbReference>
<sequence>MRILRGPIPIQNVAIQQSSQGDTGQKNTIQERRLYEDLVLDQKCINLKDIIKLYHNKFYTLQLFGIIMKQSALRGQNYWTLYGLLK</sequence>
<dbReference type="AlphaFoldDB" id="A0A8S1QM50"/>
<protein>
    <submittedName>
        <fullName evidence="1">Uncharacterized protein</fullName>
    </submittedName>
</protein>
<reference evidence="1" key="1">
    <citation type="submission" date="2021-01" db="EMBL/GenBank/DDBJ databases">
        <authorList>
            <consortium name="Genoscope - CEA"/>
            <person name="William W."/>
        </authorList>
    </citation>
    <scope>NUCLEOTIDE SEQUENCE</scope>
</reference>
<keyword evidence="2" id="KW-1185">Reference proteome</keyword>
<gene>
    <name evidence="1" type="ORF">PPRIM_AZ9-3.1.T1740002</name>
</gene>
<dbReference type="Proteomes" id="UP000688137">
    <property type="component" value="Unassembled WGS sequence"/>
</dbReference>
<evidence type="ECO:0000313" key="2">
    <source>
        <dbReference type="Proteomes" id="UP000688137"/>
    </source>
</evidence>
<accession>A0A8S1QM50</accession>
<proteinExistence type="predicted"/>
<evidence type="ECO:0000313" key="1">
    <source>
        <dbReference type="EMBL" id="CAD8116516.1"/>
    </source>
</evidence>
<organism evidence="1 2">
    <name type="scientific">Paramecium primaurelia</name>
    <dbReference type="NCBI Taxonomy" id="5886"/>
    <lineage>
        <taxon>Eukaryota</taxon>
        <taxon>Sar</taxon>
        <taxon>Alveolata</taxon>
        <taxon>Ciliophora</taxon>
        <taxon>Intramacronucleata</taxon>
        <taxon>Oligohymenophorea</taxon>
        <taxon>Peniculida</taxon>
        <taxon>Parameciidae</taxon>
        <taxon>Paramecium</taxon>
    </lineage>
</organism>